<dbReference type="GO" id="GO:0005737">
    <property type="term" value="C:cytoplasm"/>
    <property type="evidence" value="ECO:0007669"/>
    <property type="project" value="TreeGrafter"/>
</dbReference>
<dbReference type="GO" id="GO:0003729">
    <property type="term" value="F:mRNA binding"/>
    <property type="evidence" value="ECO:0007669"/>
    <property type="project" value="UniProtKB-UniRule"/>
</dbReference>
<dbReference type="GO" id="GO:1990247">
    <property type="term" value="F:N6-methyladenosine-containing RNA reader activity"/>
    <property type="evidence" value="ECO:0007669"/>
    <property type="project" value="UniProtKB-UniRule"/>
</dbReference>
<dbReference type="Proteomes" id="UP000593562">
    <property type="component" value="Unassembled WGS sequence"/>
</dbReference>
<feature type="region of interest" description="Disordered" evidence="2">
    <location>
        <begin position="349"/>
        <end position="395"/>
    </location>
</feature>
<dbReference type="InParanoid" id="A0A7J7CV83"/>
<feature type="region of interest" description="Disordered" evidence="2">
    <location>
        <begin position="594"/>
        <end position="649"/>
    </location>
</feature>
<dbReference type="GO" id="GO:0061157">
    <property type="term" value="P:mRNA destabilization"/>
    <property type="evidence" value="ECO:0007669"/>
    <property type="project" value="TreeGrafter"/>
</dbReference>
<keyword evidence="1" id="KW-0694">RNA-binding</keyword>
<feature type="compositionally biased region" description="Polar residues" evidence="2">
    <location>
        <begin position="151"/>
        <end position="174"/>
    </location>
</feature>
<protein>
    <recommendedName>
        <fullName evidence="1">YTH domain-containing family protein</fullName>
    </recommendedName>
</protein>
<organism evidence="4 5">
    <name type="scientific">Tripterygium wilfordii</name>
    <name type="common">Thunder God vine</name>
    <dbReference type="NCBI Taxonomy" id="458696"/>
    <lineage>
        <taxon>Eukaryota</taxon>
        <taxon>Viridiplantae</taxon>
        <taxon>Streptophyta</taxon>
        <taxon>Embryophyta</taxon>
        <taxon>Tracheophyta</taxon>
        <taxon>Spermatophyta</taxon>
        <taxon>Magnoliopsida</taxon>
        <taxon>eudicotyledons</taxon>
        <taxon>Gunneridae</taxon>
        <taxon>Pentapetalae</taxon>
        <taxon>rosids</taxon>
        <taxon>fabids</taxon>
        <taxon>Celastrales</taxon>
        <taxon>Celastraceae</taxon>
        <taxon>Tripterygium</taxon>
    </lineage>
</organism>
<comment type="function">
    <text evidence="1">Specifically recognizes and binds N6-methyladenosine (m6A)-containing RNAs, and regulates mRNA stability. M6A is a modification present at internal sites of mRNAs and some non-coding RNAs and plays a role in mRNA stability and processing.</text>
</comment>
<keyword evidence="5" id="KW-1185">Reference proteome</keyword>
<dbReference type="PROSITE" id="PS50882">
    <property type="entry name" value="YTH"/>
    <property type="match status" value="1"/>
</dbReference>
<evidence type="ECO:0000259" key="3">
    <source>
        <dbReference type="PROSITE" id="PS50882"/>
    </source>
</evidence>
<dbReference type="InterPro" id="IPR045168">
    <property type="entry name" value="YTH_prot"/>
</dbReference>
<evidence type="ECO:0000313" key="5">
    <source>
        <dbReference type="Proteomes" id="UP000593562"/>
    </source>
</evidence>
<dbReference type="Gene3D" id="3.10.590.10">
    <property type="entry name" value="ph1033 like domains"/>
    <property type="match status" value="1"/>
</dbReference>
<dbReference type="AlphaFoldDB" id="A0A7J7CV83"/>
<dbReference type="Pfam" id="PF04146">
    <property type="entry name" value="YTH"/>
    <property type="match status" value="1"/>
</dbReference>
<comment type="caution">
    <text evidence="4">The sequence shown here is derived from an EMBL/GenBank/DDBJ whole genome shotgun (WGS) entry which is preliminary data.</text>
</comment>
<feature type="compositionally biased region" description="Basic and acidic residues" evidence="2">
    <location>
        <begin position="382"/>
        <end position="392"/>
    </location>
</feature>
<dbReference type="PANTHER" id="PTHR12357">
    <property type="entry name" value="YTH YT521-B HOMOLOGY DOMAIN-CONTAINING"/>
    <property type="match status" value="1"/>
</dbReference>
<dbReference type="OrthoDB" id="306690at2759"/>
<comment type="similarity">
    <text evidence="1">Belongs to the YTHDF family.</text>
</comment>
<evidence type="ECO:0000313" key="4">
    <source>
        <dbReference type="EMBL" id="KAF5738007.1"/>
    </source>
</evidence>
<feature type="compositionally biased region" description="Polar residues" evidence="2">
    <location>
        <begin position="182"/>
        <end position="195"/>
    </location>
</feature>
<accession>A0A7J7CV83</accession>
<sequence>MAAVTPSADQTADLLQNLNLDSQTKTLEVSDATKKTSVYRYGSANLGNVLNGQLQQGVDPTMCYTPNGFAPTPYYYGSNEWDNYSRYANSEGMDMSSAIYGDSAPVMYNNGYAYPTYGPYSPAATPIPTMGNDGQLYGPQHYQYPTYFHPTTTSGQMTSNSVAPPQDAFSTSTAGDRKALSVETSKSNSNGTANNGVAKANNGPVLFKPTHNNSFTPSNINGGASTGGIPSSGFPGPRFDGPLTGAGVTSSFSKSKNSSFQSIQNYNPNSHYMGFHNPSPLAGMGSTHGMYPNEFYGHYGGAYRSGIGYGSTGYGSRTNGRGWLAADGKCRPRDRGYGYGGYGNENVDGLNELNRGPRSNGPKNQRGFVPNTYADNVQNGSSDERSGEEKAKTSVFPGSKELNKADFAVDYANAKFFIIKSYSEDDVHKSIKYNVWASTPNGNKKLDASYQEAQQLSDGCPVFLFFSVNTSGQFVGLAEMVGPVDFDKTVEYWQQDKWTGCFPVKWHIVKDVPNNLLKHIILENNENKPVTNSRDTQEVKLAHGLKMIKIFKDHSSKTSILDDLGFYEARQKIIQEKKAKQQQLQKLVWDRKPMEEKKETANGSEQVSLEVASDLSEEPTSTKLPNSEHLHNGSAAIDGEAPKGGKSVVSEKIANGMANGC</sequence>
<dbReference type="PANTHER" id="PTHR12357:SF99">
    <property type="entry name" value="YTH DOMAIN-CONTAINING PROTEIN ECT2-RELATED"/>
    <property type="match status" value="1"/>
</dbReference>
<gene>
    <name evidence="4" type="ORF">HS088_TW13G00900</name>
</gene>
<dbReference type="EMBL" id="JAAARO010000013">
    <property type="protein sequence ID" value="KAF5738007.1"/>
    <property type="molecule type" value="Genomic_DNA"/>
</dbReference>
<reference evidence="4 5" key="1">
    <citation type="journal article" date="2020" name="Nat. Commun.">
        <title>Genome of Tripterygium wilfordii and identification of cytochrome P450 involved in triptolide biosynthesis.</title>
        <authorList>
            <person name="Tu L."/>
            <person name="Su P."/>
            <person name="Zhang Z."/>
            <person name="Gao L."/>
            <person name="Wang J."/>
            <person name="Hu T."/>
            <person name="Zhou J."/>
            <person name="Zhang Y."/>
            <person name="Zhao Y."/>
            <person name="Liu Y."/>
            <person name="Song Y."/>
            <person name="Tong Y."/>
            <person name="Lu Y."/>
            <person name="Yang J."/>
            <person name="Xu C."/>
            <person name="Jia M."/>
            <person name="Peters R.J."/>
            <person name="Huang L."/>
            <person name="Gao W."/>
        </authorList>
    </citation>
    <scope>NUCLEOTIDE SEQUENCE [LARGE SCALE GENOMIC DNA]</scope>
    <source>
        <strain evidence="5">cv. XIE 37</strain>
        <tissue evidence="4">Leaf</tissue>
    </source>
</reference>
<dbReference type="CDD" id="cd21134">
    <property type="entry name" value="YTH"/>
    <property type="match status" value="1"/>
</dbReference>
<feature type="region of interest" description="Disordered" evidence="2">
    <location>
        <begin position="151"/>
        <end position="263"/>
    </location>
</feature>
<evidence type="ECO:0000256" key="2">
    <source>
        <dbReference type="SAM" id="MobiDB-lite"/>
    </source>
</evidence>
<feature type="domain" description="YTH" evidence="3">
    <location>
        <begin position="414"/>
        <end position="551"/>
    </location>
</feature>
<feature type="compositionally biased region" description="Low complexity" evidence="2">
    <location>
        <begin position="250"/>
        <end position="263"/>
    </location>
</feature>
<proteinExistence type="inferred from homology"/>
<feature type="compositionally biased region" description="Polar residues" evidence="2">
    <location>
        <begin position="210"/>
        <end position="223"/>
    </location>
</feature>
<dbReference type="InterPro" id="IPR007275">
    <property type="entry name" value="YTH_domain"/>
</dbReference>
<name>A0A7J7CV83_TRIWF</name>
<evidence type="ECO:0000256" key="1">
    <source>
        <dbReference type="RuleBase" id="RU369095"/>
    </source>
</evidence>